<evidence type="ECO:0000256" key="6">
    <source>
        <dbReference type="ARBA" id="ARBA00023082"/>
    </source>
</evidence>
<dbReference type="GO" id="GO:0001216">
    <property type="term" value="F:DNA-binding transcription activator activity"/>
    <property type="evidence" value="ECO:0007669"/>
    <property type="project" value="InterPro"/>
</dbReference>
<dbReference type="InterPro" id="IPR038709">
    <property type="entry name" value="RpoN_core-bd_sf"/>
</dbReference>
<dbReference type="GO" id="GO:0016779">
    <property type="term" value="F:nucleotidyltransferase activity"/>
    <property type="evidence" value="ECO:0007669"/>
    <property type="project" value="UniProtKB-KW"/>
</dbReference>
<evidence type="ECO:0000256" key="3">
    <source>
        <dbReference type="ARBA" id="ARBA00022679"/>
    </source>
</evidence>
<evidence type="ECO:0000256" key="5">
    <source>
        <dbReference type="ARBA" id="ARBA00023015"/>
    </source>
</evidence>
<keyword evidence="8" id="KW-0804">Transcription</keyword>
<protein>
    <submittedName>
        <fullName evidence="9">RNA polymerase sigma-54 factor RpoN</fullName>
    </submittedName>
</protein>
<gene>
    <name evidence="9" type="primary">rpoN</name>
    <name evidence="9" type="ORF">CACET_c12330</name>
</gene>
<keyword evidence="4" id="KW-0548">Nucleotidyltransferase</keyword>
<dbReference type="PROSITE" id="PS00717">
    <property type="entry name" value="SIGMA54_1"/>
    <property type="match status" value="1"/>
</dbReference>
<evidence type="ECO:0000313" key="10">
    <source>
        <dbReference type="Proteomes" id="UP000035704"/>
    </source>
</evidence>
<dbReference type="PROSITE" id="PS00718">
    <property type="entry name" value="SIGMA54_2"/>
    <property type="match status" value="1"/>
</dbReference>
<name>A0A0D8I8I8_9CLOT</name>
<accession>A0A0D8I8I8</accession>
<keyword evidence="2" id="KW-0240">DNA-directed RNA polymerase</keyword>
<dbReference type="InterPro" id="IPR000394">
    <property type="entry name" value="RNA_pol_sigma_54"/>
</dbReference>
<evidence type="ECO:0000256" key="2">
    <source>
        <dbReference type="ARBA" id="ARBA00022478"/>
    </source>
</evidence>
<organism evidence="9 10">
    <name type="scientific">Clostridium aceticum</name>
    <dbReference type="NCBI Taxonomy" id="84022"/>
    <lineage>
        <taxon>Bacteria</taxon>
        <taxon>Bacillati</taxon>
        <taxon>Bacillota</taxon>
        <taxon>Clostridia</taxon>
        <taxon>Eubacteriales</taxon>
        <taxon>Clostridiaceae</taxon>
        <taxon>Clostridium</taxon>
    </lineage>
</organism>
<dbReference type="PANTHER" id="PTHR32248:SF4">
    <property type="entry name" value="RNA POLYMERASE SIGMA-54 FACTOR"/>
    <property type="match status" value="1"/>
</dbReference>
<reference evidence="9 10" key="1">
    <citation type="submission" date="2014-10" db="EMBL/GenBank/DDBJ databases">
        <title>Genome sequence of Clostridium aceticum DSM 1496.</title>
        <authorList>
            <person name="Poehlein A."/>
            <person name="Schiel-Bengelsdorf B."/>
            <person name="Gottschalk G."/>
            <person name="Duerre P."/>
            <person name="Daniel R."/>
        </authorList>
    </citation>
    <scope>NUCLEOTIDE SEQUENCE [LARGE SCALE GENOMIC DNA]</scope>
    <source>
        <strain evidence="9 10">DSM 1496</strain>
    </source>
</reference>
<dbReference type="InterPro" id="IPR007046">
    <property type="entry name" value="RNA_pol_sigma_54_core-bd"/>
</dbReference>
<dbReference type="PROSITE" id="PS50044">
    <property type="entry name" value="SIGMA54_3"/>
    <property type="match status" value="1"/>
</dbReference>
<keyword evidence="10" id="KW-1185">Reference proteome</keyword>
<dbReference type="Gene3D" id="1.10.10.60">
    <property type="entry name" value="Homeodomain-like"/>
    <property type="match status" value="1"/>
</dbReference>
<dbReference type="NCBIfam" id="TIGR02395">
    <property type="entry name" value="rpoN_sigma"/>
    <property type="match status" value="1"/>
</dbReference>
<dbReference type="InterPro" id="IPR007634">
    <property type="entry name" value="RNA_pol_sigma_54_DNA-bd"/>
</dbReference>
<dbReference type="RefSeq" id="WP_044826389.1">
    <property type="nucleotide sequence ID" value="NZ_CP009687.1"/>
</dbReference>
<dbReference type="Proteomes" id="UP000035704">
    <property type="component" value="Chromosome"/>
</dbReference>
<dbReference type="STRING" id="84022.CACET_c12330"/>
<dbReference type="EMBL" id="CP009687">
    <property type="protein sequence ID" value="AKL94698.1"/>
    <property type="molecule type" value="Genomic_DNA"/>
</dbReference>
<keyword evidence="6" id="KW-0731">Sigma factor</keyword>
<dbReference type="GO" id="GO:0000428">
    <property type="term" value="C:DNA-directed RNA polymerase complex"/>
    <property type="evidence" value="ECO:0007669"/>
    <property type="project" value="UniProtKB-KW"/>
</dbReference>
<dbReference type="Pfam" id="PF04552">
    <property type="entry name" value="Sigma54_DBD"/>
    <property type="match status" value="1"/>
</dbReference>
<dbReference type="AlphaFoldDB" id="A0A0D8I8I8"/>
<dbReference type="GO" id="GO:0006352">
    <property type="term" value="P:DNA-templated transcription initiation"/>
    <property type="evidence" value="ECO:0007669"/>
    <property type="project" value="InterPro"/>
</dbReference>
<evidence type="ECO:0000256" key="7">
    <source>
        <dbReference type="ARBA" id="ARBA00023125"/>
    </source>
</evidence>
<comment type="similarity">
    <text evidence="1">Belongs to the sigma-54 factor family.</text>
</comment>
<evidence type="ECO:0000256" key="4">
    <source>
        <dbReference type="ARBA" id="ARBA00022695"/>
    </source>
</evidence>
<dbReference type="OrthoDB" id="9814402at2"/>
<dbReference type="PRINTS" id="PR00045">
    <property type="entry name" value="SIGMA54FCT"/>
</dbReference>
<keyword evidence="3" id="KW-0808">Transferase</keyword>
<dbReference type="KEGG" id="cace:CACET_c12330"/>
<dbReference type="Gene3D" id="1.10.10.1330">
    <property type="entry name" value="RNA polymerase sigma-54 factor, core-binding domain"/>
    <property type="match status" value="1"/>
</dbReference>
<dbReference type="Pfam" id="PF00309">
    <property type="entry name" value="Sigma54_AID"/>
    <property type="match status" value="1"/>
</dbReference>
<dbReference type="NCBIfam" id="NF009118">
    <property type="entry name" value="PRK12469.1"/>
    <property type="match status" value="1"/>
</dbReference>
<sequence length="461" mass="53320">MKMGYNLHLEQSQKLIMTPQLKQAIKILQLATFELDQYIQHQVEVNPVLEITPPLKEDSYTVERERQMEEKINWKEYLEDFNNYEYSKPSYNEDNQFNYENIVSSNTTLQEHLLFQYNIAVLDYRYKEIGEYIIDNLNDNGYLIGTVEEIAKELNQEIDPVENILAIIQTFDPPGVAARNLKECLLIQLRQLGITNKNVYRVVEEYLEEVAQNKYPYVAKQLGVDAGEVQEICDLIRTLEPKPGRKFASVSNNYIVPDAAIKKIGNEYIIMLNDKNLPSLTIREDYRKLIASEGGDTDAAKFLNDKLNSAVWLIRSIEQRRQTIYKVVEVIIKKQKNFFEHGKKHLRPLTLKEIAEEIEVHESTVSRATNGKYVDTPIGVFELKYFFSSGVGSSDGDGISAESIKNHMREIIDAENPCKPWSDDKIAKLLGERGIVISRRTVAKYREDMRIASSSKRKRYQ</sequence>
<dbReference type="GO" id="GO:0016987">
    <property type="term" value="F:sigma factor activity"/>
    <property type="evidence" value="ECO:0007669"/>
    <property type="project" value="UniProtKB-KW"/>
</dbReference>
<dbReference type="GO" id="GO:0003677">
    <property type="term" value="F:DNA binding"/>
    <property type="evidence" value="ECO:0007669"/>
    <property type="project" value="UniProtKB-KW"/>
</dbReference>
<dbReference type="Pfam" id="PF04963">
    <property type="entry name" value="Sigma54_CBD"/>
    <property type="match status" value="1"/>
</dbReference>
<evidence type="ECO:0000256" key="1">
    <source>
        <dbReference type="ARBA" id="ARBA00008798"/>
    </source>
</evidence>
<dbReference type="PIRSF" id="PIRSF000774">
    <property type="entry name" value="RpoN"/>
    <property type="match status" value="1"/>
</dbReference>
<dbReference type="PANTHER" id="PTHR32248">
    <property type="entry name" value="RNA POLYMERASE SIGMA-54 FACTOR"/>
    <property type="match status" value="1"/>
</dbReference>
<keyword evidence="7" id="KW-0238">DNA-binding</keyword>
<proteinExistence type="inferred from homology"/>
<evidence type="ECO:0000313" key="9">
    <source>
        <dbReference type="EMBL" id="AKL94698.1"/>
    </source>
</evidence>
<keyword evidence="5" id="KW-0805">Transcription regulation</keyword>
<evidence type="ECO:0000256" key="8">
    <source>
        <dbReference type="ARBA" id="ARBA00023163"/>
    </source>
</evidence>
<dbReference type="PATRIC" id="fig|84022.5.peg.2532"/>